<evidence type="ECO:0000256" key="1">
    <source>
        <dbReference type="SAM" id="MobiDB-lite"/>
    </source>
</evidence>
<feature type="transmembrane region" description="Helical" evidence="2">
    <location>
        <begin position="483"/>
        <end position="504"/>
    </location>
</feature>
<dbReference type="STRING" id="84645.A0A498LN81"/>
<feature type="transmembrane region" description="Helical" evidence="2">
    <location>
        <begin position="201"/>
        <end position="229"/>
    </location>
</feature>
<dbReference type="AlphaFoldDB" id="A0A498LN81"/>
<reference evidence="5 6" key="1">
    <citation type="submission" date="2018-03" db="EMBL/GenBank/DDBJ databases">
        <title>Draft genome sequence of Rohu Carp (Labeo rohita).</title>
        <authorList>
            <person name="Das P."/>
            <person name="Kushwaha B."/>
            <person name="Joshi C.G."/>
            <person name="Kumar D."/>
            <person name="Nagpure N.S."/>
            <person name="Sahoo L."/>
            <person name="Das S.P."/>
            <person name="Bit A."/>
            <person name="Patnaik S."/>
            <person name="Meher P.K."/>
            <person name="Jayasankar P."/>
            <person name="Koringa P.G."/>
            <person name="Patel N.V."/>
            <person name="Hinsu A.T."/>
            <person name="Kumar R."/>
            <person name="Pandey M."/>
            <person name="Agarwal S."/>
            <person name="Srivastava S."/>
            <person name="Singh M."/>
            <person name="Iquebal M.A."/>
            <person name="Jaiswal S."/>
            <person name="Angadi U.B."/>
            <person name="Kumar N."/>
            <person name="Raza M."/>
            <person name="Shah T.M."/>
            <person name="Rai A."/>
            <person name="Jena J.K."/>
        </authorList>
    </citation>
    <scope>NUCLEOTIDE SEQUENCE [LARGE SCALE GENOMIC DNA]</scope>
    <source>
        <strain evidence="5">DASCIFA01</strain>
        <tissue evidence="5">Testis</tissue>
    </source>
</reference>
<dbReference type="PANTHER" id="PTHR47049">
    <property type="entry name" value="PIEZO-TYPE MECHANOSENSITIVE ION CHANNEL HOMOLOG"/>
    <property type="match status" value="1"/>
</dbReference>
<feature type="transmembrane region" description="Helical" evidence="2">
    <location>
        <begin position="431"/>
        <end position="450"/>
    </location>
</feature>
<feature type="transmembrane region" description="Helical" evidence="2">
    <location>
        <begin position="48"/>
        <end position="73"/>
    </location>
</feature>
<name>A0A498LN81_LABRO</name>
<evidence type="ECO:0000313" key="6">
    <source>
        <dbReference type="Proteomes" id="UP000290572"/>
    </source>
</evidence>
<feature type="transmembrane region" description="Helical" evidence="2">
    <location>
        <begin position="642"/>
        <end position="661"/>
    </location>
</feature>
<keyword evidence="2" id="KW-0472">Membrane</keyword>
<feature type="transmembrane region" description="Helical" evidence="2">
    <location>
        <begin position="867"/>
        <end position="889"/>
    </location>
</feature>
<feature type="compositionally biased region" description="Acidic residues" evidence="1">
    <location>
        <begin position="144"/>
        <end position="153"/>
    </location>
</feature>
<feature type="domain" description="Piezo TM1-24" evidence="4">
    <location>
        <begin position="15"/>
        <end position="283"/>
    </location>
</feature>
<accession>A0A498LN81</accession>
<dbReference type="PANTHER" id="PTHR47049:SF7">
    <property type="entry name" value="PIEZO-TYPE MECHANOSENSITIVE ION CHANNEL COMPONENT 2 ISOFORM X1"/>
    <property type="match status" value="1"/>
</dbReference>
<evidence type="ECO:0000256" key="2">
    <source>
        <dbReference type="SAM" id="Phobius"/>
    </source>
</evidence>
<feature type="transmembrane region" description="Helical" evidence="2">
    <location>
        <begin position="681"/>
        <end position="706"/>
    </location>
</feature>
<keyword evidence="6" id="KW-1185">Reference proteome</keyword>
<protein>
    <submittedName>
        <fullName evidence="5">Piezo-type mechanosensitive ion channel component 2-like protein</fullName>
    </submittedName>
</protein>
<feature type="transmembrane region" description="Helical" evidence="2">
    <location>
        <begin position="409"/>
        <end position="425"/>
    </location>
</feature>
<keyword evidence="2" id="KW-0812">Transmembrane</keyword>
<dbReference type="InterPro" id="IPR056769">
    <property type="entry name" value="Piezo_TM1-24"/>
</dbReference>
<sequence length="971" mass="110542">MDCDCMLCLQAISLRYNGLSVVYLLFLLSVPLFPSPNLDTMKGKTGRFLLAVCSTGVTFLALQCGMQITFTYIPKDVTGPWDNIFFNFGIVRFSDVDTLNIIRLLMPDFAVFLSTLFILHWCKAKKPHHSENCRDLYNSEGSDGEISDSECEGESTTSSFGSSVKSHTSPLSSPDVLQKLIIFLTSLRLLMSSVMNTAGKVLVTVLLCLAGITFPSLTSALYFMVFLGLVWCWVLDYTISLLHFSSLCVMMTIFSGGHILILYLYQLPLFQQLIPPQDGFTSNLNIYYAQENVESFAEASDILSNFSKSHHFSPERKEALMLVWKRTWQDHEGSGLNSLIVEDDYPNCFAFSPYTQNVSYCTSKSTEYTVKKESCGGGNGILNDADSLSSTDASGPSALNQLGQVIMKQSYLIALIITMVHYEVWRSILKHFWAVVVGYSMLVLILIYVYQFKSVCNLFQQILGIPEERLRDIGLEQFDTIELFARILLPAFFLLACILQLHYFNCDFLSLTDLQTVVPRNKIDRMKKNTEKLKKWLKERQIHGKSSDQISSSSLDEHHEIELEDDVKQWLVVMDRVHELTLQAVLWLWRGQELCWRILELHSFKLVSTAIIWVCVQEVSLMNLLFLVLWTYALPYLRLRPLAFNVSSVWACVMVVCKMMYQLKIIKPSEYSSNCTAVCFVVAVNVIGQRMDVCALLHSFALMAVLSRRRRKAIGEVWPKYCCFIASFMVLQYLLCIGLPPALCIDDCLLLLVASLQWQVFEDENQACVRLLAGENVEISRNLDPQTLNQYTPVNNFLHCRSYLDMVKLFVFSYFFWLVLCLIFITGTTRINIFCLGYLVACFYFMLFGGTLLLQPVQYVLRLWDCLIAYTCVVISLKNMLSLGSCVYLEGLQKHGCWLIQAFSMFCTINGYNLPKPDNQCELPEGEAGIVWDAICFTVLLAQRRVFLSYYFLYVVSDLQTSKVLASSPNV</sequence>
<organism evidence="5 6">
    <name type="scientific">Labeo rohita</name>
    <name type="common">Indian major carp</name>
    <name type="synonym">Cyprinus rohita</name>
    <dbReference type="NCBI Taxonomy" id="84645"/>
    <lineage>
        <taxon>Eukaryota</taxon>
        <taxon>Metazoa</taxon>
        <taxon>Chordata</taxon>
        <taxon>Craniata</taxon>
        <taxon>Vertebrata</taxon>
        <taxon>Euteleostomi</taxon>
        <taxon>Actinopterygii</taxon>
        <taxon>Neopterygii</taxon>
        <taxon>Teleostei</taxon>
        <taxon>Ostariophysi</taxon>
        <taxon>Cypriniformes</taxon>
        <taxon>Cyprinidae</taxon>
        <taxon>Labeoninae</taxon>
        <taxon>Labeonini</taxon>
        <taxon>Labeo</taxon>
    </lineage>
</organism>
<dbReference type="InterPro" id="IPR027272">
    <property type="entry name" value="Piezo"/>
</dbReference>
<evidence type="ECO:0000259" key="3">
    <source>
        <dbReference type="Pfam" id="PF15917"/>
    </source>
</evidence>
<evidence type="ECO:0000313" key="5">
    <source>
        <dbReference type="EMBL" id="RXN09839.1"/>
    </source>
</evidence>
<feature type="transmembrane region" description="Helical" evidence="2">
    <location>
        <begin position="16"/>
        <end position="36"/>
    </location>
</feature>
<feature type="transmembrane region" description="Helical" evidence="2">
    <location>
        <begin position="101"/>
        <end position="122"/>
    </location>
</feature>
<feature type="transmembrane region" description="Helical" evidence="2">
    <location>
        <begin position="241"/>
        <end position="265"/>
    </location>
</feature>
<dbReference type="Proteomes" id="UP000290572">
    <property type="component" value="Unassembled WGS sequence"/>
</dbReference>
<gene>
    <name evidence="5" type="ORF">ROHU_031219</name>
</gene>
<dbReference type="InterPro" id="IPR031805">
    <property type="entry name" value="Piezo_TM25-28"/>
</dbReference>
<dbReference type="GO" id="GO:0016020">
    <property type="term" value="C:membrane"/>
    <property type="evidence" value="ECO:0007669"/>
    <property type="project" value="InterPro"/>
</dbReference>
<keyword evidence="2" id="KW-1133">Transmembrane helix</keyword>
<evidence type="ECO:0000259" key="4">
    <source>
        <dbReference type="Pfam" id="PF24871"/>
    </source>
</evidence>
<dbReference type="GO" id="GO:0008381">
    <property type="term" value="F:mechanosensitive monoatomic ion channel activity"/>
    <property type="evidence" value="ECO:0007669"/>
    <property type="project" value="InterPro"/>
</dbReference>
<feature type="compositionally biased region" description="Low complexity" evidence="1">
    <location>
        <begin position="154"/>
        <end position="169"/>
    </location>
</feature>
<feature type="region of interest" description="Disordered" evidence="1">
    <location>
        <begin position="144"/>
        <end position="172"/>
    </location>
</feature>
<comment type="caution">
    <text evidence="5">The sequence shown here is derived from an EMBL/GenBank/DDBJ whole genome shotgun (WGS) entry which is preliminary data.</text>
</comment>
<feature type="domain" description="Piezo TM1-24" evidence="4">
    <location>
        <begin position="420"/>
        <end position="509"/>
    </location>
</feature>
<feature type="transmembrane region" description="Helical" evidence="2">
    <location>
        <begin position="610"/>
        <end position="630"/>
    </location>
</feature>
<feature type="transmembrane region" description="Helical" evidence="2">
    <location>
        <begin position="833"/>
        <end position="855"/>
    </location>
</feature>
<feature type="transmembrane region" description="Helical" evidence="2">
    <location>
        <begin position="718"/>
        <end position="743"/>
    </location>
</feature>
<proteinExistence type="predicted"/>
<dbReference type="EMBL" id="QBIY01013246">
    <property type="protein sequence ID" value="RXN09839.1"/>
    <property type="molecule type" value="Genomic_DNA"/>
</dbReference>
<dbReference type="Pfam" id="PF15917">
    <property type="entry name" value="Piezo_TM25-28"/>
    <property type="match status" value="1"/>
</dbReference>
<feature type="domain" description="Piezo TM25-28" evidence="3">
    <location>
        <begin position="785"/>
        <end position="967"/>
    </location>
</feature>
<feature type="transmembrane region" description="Helical" evidence="2">
    <location>
        <begin position="806"/>
        <end position="826"/>
    </location>
</feature>
<dbReference type="Pfam" id="PF24871">
    <property type="entry name" value="Piezo_TM1-24"/>
    <property type="match status" value="2"/>
</dbReference>